<gene>
    <name evidence="2" type="ORF">OM960_12550</name>
</gene>
<comment type="caution">
    <text evidence="2">The sequence shown here is derived from an EMBL/GenBank/DDBJ whole genome shotgun (WGS) entry which is preliminary data.</text>
</comment>
<dbReference type="Proteomes" id="UP001207582">
    <property type="component" value="Unassembled WGS sequence"/>
</dbReference>
<evidence type="ECO:0000313" key="3">
    <source>
        <dbReference type="Proteomes" id="UP001207582"/>
    </source>
</evidence>
<dbReference type="PRINTS" id="PR00368">
    <property type="entry name" value="FADPNR"/>
</dbReference>
<dbReference type="RefSeq" id="WP_264772174.1">
    <property type="nucleotide sequence ID" value="NZ_JAPDOG010000010.1"/>
</dbReference>
<dbReference type="PANTHER" id="PTHR43539">
    <property type="entry name" value="FLAVIN-BINDING MONOOXYGENASE-LIKE PROTEIN (AFU_ORTHOLOGUE AFUA_4G09220)"/>
    <property type="match status" value="1"/>
</dbReference>
<keyword evidence="3" id="KW-1185">Reference proteome</keyword>
<evidence type="ECO:0000256" key="1">
    <source>
        <dbReference type="ARBA" id="ARBA00023002"/>
    </source>
</evidence>
<keyword evidence="1" id="KW-0560">Oxidoreductase</keyword>
<protein>
    <submittedName>
        <fullName evidence="2">NAD(P)/FAD-dependent oxidoreductase</fullName>
    </submittedName>
</protein>
<dbReference type="EMBL" id="JAPDOG010000010">
    <property type="protein sequence ID" value="MCW3782416.1"/>
    <property type="molecule type" value="Genomic_DNA"/>
</dbReference>
<accession>A0ABT3J421</accession>
<dbReference type="PANTHER" id="PTHR43539:SF78">
    <property type="entry name" value="FLAVIN-CONTAINING MONOOXYGENASE"/>
    <property type="match status" value="1"/>
</dbReference>
<dbReference type="Gene3D" id="3.50.50.60">
    <property type="entry name" value="FAD/NAD(P)-binding domain"/>
    <property type="match status" value="2"/>
</dbReference>
<proteinExistence type="predicted"/>
<dbReference type="PRINTS" id="PR00411">
    <property type="entry name" value="PNDRDTASEI"/>
</dbReference>
<dbReference type="SUPFAM" id="SSF51905">
    <property type="entry name" value="FAD/NAD(P)-binding domain"/>
    <property type="match status" value="2"/>
</dbReference>
<dbReference type="InterPro" id="IPR036188">
    <property type="entry name" value="FAD/NAD-bd_sf"/>
</dbReference>
<evidence type="ECO:0000313" key="2">
    <source>
        <dbReference type="EMBL" id="MCW3782416.1"/>
    </source>
</evidence>
<name>A0ABT3J421_9RHOB</name>
<dbReference type="InterPro" id="IPR050982">
    <property type="entry name" value="Auxin_biosynth/cation_transpt"/>
</dbReference>
<sequence length="403" mass="43253">MEVVDTVVVGAGQAGLAASHELGKRGVDHLVLERDRIGAGWANRWEKFCLVTPNWSVQLPDFPYDGDDPDGFMPRDEIVAYLERYAASFGCPVRTGVDVTAVRRNAGGGFEVEIDGSAVLRARNLVVSTGAYQKPHVLPGSGGLPAHLRGIDISGYTAVADLPEGDVLIVGSGQTGCQLAEELSAAGRTVVLSCGRAPWAPRRIGERDLMWWLIESGFLDVDATTLPPEARLFANVLASGHGGGHDLHYRTLAAQEITLVGRFLGVEGDQARFAPDLAESVAWGDEKFRLLRDHFAGYAATAGIAFPDLPDPEPFEAPVIDSVDLRPFGTLIFTGGFRPDYLSWLPWPEAFDADGFPLQSDGASTVVPGLYFVGLHFMRSRRSALLCGVGDDARVVAVQIAGR</sequence>
<dbReference type="Pfam" id="PF13738">
    <property type="entry name" value="Pyr_redox_3"/>
    <property type="match status" value="1"/>
</dbReference>
<organism evidence="2 3">
    <name type="scientific">Defluviimonas salinarum</name>
    <dbReference type="NCBI Taxonomy" id="2992147"/>
    <lineage>
        <taxon>Bacteria</taxon>
        <taxon>Pseudomonadati</taxon>
        <taxon>Pseudomonadota</taxon>
        <taxon>Alphaproteobacteria</taxon>
        <taxon>Rhodobacterales</taxon>
        <taxon>Paracoccaceae</taxon>
        <taxon>Albidovulum</taxon>
    </lineage>
</organism>
<reference evidence="2 3" key="1">
    <citation type="submission" date="2022-10" db="EMBL/GenBank/DDBJ databases">
        <title>Defluviimonas sp. CAU 1641 isolated from mud.</title>
        <authorList>
            <person name="Kim W."/>
        </authorList>
    </citation>
    <scope>NUCLEOTIDE SEQUENCE [LARGE SCALE GENOMIC DNA]</scope>
    <source>
        <strain evidence="2 3">CAU 1641</strain>
    </source>
</reference>